<evidence type="ECO:0000313" key="1">
    <source>
        <dbReference type="EMBL" id="SPD66398.1"/>
    </source>
</evidence>
<organism evidence="1 2">
    <name type="scientific">Cupriavidus taiwanensis</name>
    <dbReference type="NCBI Taxonomy" id="164546"/>
    <lineage>
        <taxon>Bacteria</taxon>
        <taxon>Pseudomonadati</taxon>
        <taxon>Pseudomonadota</taxon>
        <taxon>Betaproteobacteria</taxon>
        <taxon>Burkholderiales</taxon>
        <taxon>Burkholderiaceae</taxon>
        <taxon>Cupriavidus</taxon>
    </lineage>
</organism>
<dbReference type="EMBL" id="LT984814">
    <property type="protein sequence ID" value="SPD66398.1"/>
    <property type="molecule type" value="Genomic_DNA"/>
</dbReference>
<name>A0A9Q7XQ11_9BURK</name>
<geneLocation type="plasmid" evidence="2">
    <name>cbm2636_mp</name>
</geneLocation>
<sequence>MAGALKCWLNEPRAVGGPCCGPYRRNAYGCASRRPYRAAWALALDASLRSLGPCGART</sequence>
<protein>
    <submittedName>
        <fullName evidence="1">Uncharacterized protein</fullName>
    </submittedName>
</protein>
<evidence type="ECO:0000313" key="2">
    <source>
        <dbReference type="Proteomes" id="UP000254259"/>
    </source>
</evidence>
<dbReference type="Proteomes" id="UP000254259">
    <property type="component" value="Plasmid CBM2636_mp"/>
</dbReference>
<proteinExistence type="predicted"/>
<gene>
    <name evidence="1" type="ORF">CBM2636_MP10027</name>
</gene>
<reference evidence="1 2" key="1">
    <citation type="submission" date="2018-01" db="EMBL/GenBank/DDBJ databases">
        <authorList>
            <person name="Clerissi C."/>
        </authorList>
    </citation>
    <scope>NUCLEOTIDE SEQUENCE [LARGE SCALE GENOMIC DNA]</scope>
    <source>
        <strain evidence="1">Cupriavidus taiwanensis SWF 66322</strain>
        <plasmid evidence="2">cbm2636_mp</plasmid>
    </source>
</reference>
<dbReference type="AlphaFoldDB" id="A0A9Q7XQ11"/>
<accession>A0A9Q7XQ11</accession>
<keyword evidence="1" id="KW-0614">Plasmid</keyword>